<evidence type="ECO:0000313" key="2">
    <source>
        <dbReference type="Proteomes" id="UP000193309"/>
    </source>
</evidence>
<dbReference type="STRING" id="1610489.SAMN06295981_0827"/>
<dbReference type="EMBL" id="FXAR01000002">
    <property type="protein sequence ID" value="SMG16616.1"/>
    <property type="molecule type" value="Genomic_DNA"/>
</dbReference>
<dbReference type="OrthoDB" id="4421893at2"/>
<keyword evidence="2" id="KW-1185">Reference proteome</keyword>
<protein>
    <submittedName>
        <fullName evidence="1">Uncharacterized protein</fullName>
    </submittedName>
</protein>
<dbReference type="RefSeq" id="WP_085548977.1">
    <property type="nucleotide sequence ID" value="NZ_FXAR01000002.1"/>
</dbReference>
<accession>A0A1X7INU4</accession>
<name>A0A1X7INU4_9CORY</name>
<sequence length="75" mass="7763">MSTTDIITRVHAPSDLTGDEAALDFLAGEFFLAKVYGNHSLEVVAPADLLPALATAAGAFDAADMPGNFRLVEAA</sequence>
<evidence type="ECO:0000313" key="1">
    <source>
        <dbReference type="EMBL" id="SMG16616.1"/>
    </source>
</evidence>
<dbReference type="Proteomes" id="UP000193309">
    <property type="component" value="Unassembled WGS sequence"/>
</dbReference>
<organism evidence="1 2">
    <name type="scientific">Corynebacterium pollutisoli</name>
    <dbReference type="NCBI Taxonomy" id="1610489"/>
    <lineage>
        <taxon>Bacteria</taxon>
        <taxon>Bacillati</taxon>
        <taxon>Actinomycetota</taxon>
        <taxon>Actinomycetes</taxon>
        <taxon>Mycobacteriales</taxon>
        <taxon>Corynebacteriaceae</taxon>
        <taxon>Corynebacterium</taxon>
    </lineage>
</organism>
<dbReference type="AlphaFoldDB" id="A0A1X7INU4"/>
<proteinExistence type="predicted"/>
<gene>
    <name evidence="1" type="ORF">SAMN06295981_0827</name>
</gene>
<reference evidence="2" key="1">
    <citation type="submission" date="2017-04" db="EMBL/GenBank/DDBJ databases">
        <authorList>
            <person name="Varghese N."/>
            <person name="Submissions S."/>
        </authorList>
    </citation>
    <scope>NUCLEOTIDE SEQUENCE [LARGE SCALE GENOMIC DNA]</scope>
    <source>
        <strain evidence="2">VDS</strain>
    </source>
</reference>